<protein>
    <submittedName>
        <fullName evidence="3">Transglutaminase domain-containing protein</fullName>
    </submittedName>
</protein>
<dbReference type="PANTHER" id="PTHR33490:SF6">
    <property type="entry name" value="SLL1049 PROTEIN"/>
    <property type="match status" value="1"/>
</dbReference>
<keyword evidence="1" id="KW-0472">Membrane</keyword>
<sequence length="615" mass="70957">MRTLKKILTICLLSFYLLLPVTEIIGVTYDFTLTTDTTVNYTTGDEHVEVTTLYTREIKNKGYYFSKDGEQTIHIPDHPSNSDEDMRRERDYKLKSLSVTSDGRNRINYTVQEEELGKGIYVKIPNYKETTFSSNYRIYITYLTHDFVTKLYDWVVIEYPGLHKDTEFEQINSTDKTKTKISYNLNIVVDKNIPILAKVSPKKYTQKDDKEKTIYSFDGTERISNPVYVEFGTKQAYKFEITLDATKTDTFIPEKYSSVIDALSTNVYELSLPREFDENKQRVLIEKMEPQPTKIITDTEGNVIARFEVPANIDSQIYVSGYILQEQSSYQEKRSIPNLSYREYIDIVSKDVNFSKYLKPTAYWQSTDPFIIETAQSLLQDNKLFLDVIKNNYTYLNDILEYDTAKKERIESSSNYERIGAKEALQGGASVCMEYSDSMIAILRAQGIPSRAAFGFTSLSTDASNKIGHQWVQVWVPEYGWLSIDPSYESKNMMIGESLQYVLWDAFSQEDLSNIRFYSANNTDFDIKAYNVKIYAVDEKSVLESTTLIPYSEISFQEDKEDLRESVDLIVKTTLIGKALIIIVPIMIILLLLVVLLSLTKILIQRTKGRKADQF</sequence>
<comment type="caution">
    <text evidence="3">The sequence shown here is derived from an EMBL/GenBank/DDBJ whole genome shotgun (WGS) entry which is preliminary data.</text>
</comment>
<dbReference type="SUPFAM" id="SSF54001">
    <property type="entry name" value="Cysteine proteinases"/>
    <property type="match status" value="1"/>
</dbReference>
<dbReference type="SMART" id="SM00460">
    <property type="entry name" value="TGc"/>
    <property type="match status" value="1"/>
</dbReference>
<keyword evidence="1" id="KW-1133">Transmembrane helix</keyword>
<dbReference type="PANTHER" id="PTHR33490">
    <property type="entry name" value="BLR5614 PROTEIN-RELATED"/>
    <property type="match status" value="1"/>
</dbReference>
<dbReference type="InterPro" id="IPR002931">
    <property type="entry name" value="Transglutaminase-like"/>
</dbReference>
<dbReference type="AlphaFoldDB" id="A0A847VDC7"/>
<name>A0A847VDC7_9BACT</name>
<proteinExistence type="predicted"/>
<evidence type="ECO:0000259" key="2">
    <source>
        <dbReference type="SMART" id="SM00460"/>
    </source>
</evidence>
<keyword evidence="1" id="KW-0812">Transmembrane</keyword>
<feature type="domain" description="Transglutaminase-like" evidence="2">
    <location>
        <begin position="424"/>
        <end position="488"/>
    </location>
</feature>
<reference evidence="3 4" key="1">
    <citation type="journal article" date="2020" name="Biotechnol. Biofuels">
        <title>New insights from the biogas microbiome by comprehensive genome-resolved metagenomics of nearly 1600 species originating from multiple anaerobic digesters.</title>
        <authorList>
            <person name="Campanaro S."/>
            <person name="Treu L."/>
            <person name="Rodriguez-R L.M."/>
            <person name="Kovalovszki A."/>
            <person name="Ziels R.M."/>
            <person name="Maus I."/>
            <person name="Zhu X."/>
            <person name="Kougias P.G."/>
            <person name="Basile A."/>
            <person name="Luo G."/>
            <person name="Schluter A."/>
            <person name="Konstantinidis K.T."/>
            <person name="Angelidaki I."/>
        </authorList>
    </citation>
    <scope>NUCLEOTIDE SEQUENCE [LARGE SCALE GENOMIC DNA]</scope>
    <source>
        <strain evidence="3">AS19jrsBPTG_9</strain>
    </source>
</reference>
<dbReference type="Proteomes" id="UP000564033">
    <property type="component" value="Unassembled WGS sequence"/>
</dbReference>
<gene>
    <name evidence="3" type="ORF">GX888_01630</name>
</gene>
<organism evidence="3 4">
    <name type="scientific">Candidatus Dojkabacteria bacterium</name>
    <dbReference type="NCBI Taxonomy" id="2099670"/>
    <lineage>
        <taxon>Bacteria</taxon>
        <taxon>Candidatus Dojkabacteria</taxon>
    </lineage>
</organism>
<evidence type="ECO:0000313" key="3">
    <source>
        <dbReference type="EMBL" id="NLZ24432.1"/>
    </source>
</evidence>
<accession>A0A847VDC7</accession>
<dbReference type="EMBL" id="JAAZIL010000044">
    <property type="protein sequence ID" value="NLZ24432.1"/>
    <property type="molecule type" value="Genomic_DNA"/>
</dbReference>
<evidence type="ECO:0000313" key="4">
    <source>
        <dbReference type="Proteomes" id="UP000564033"/>
    </source>
</evidence>
<dbReference type="Pfam" id="PF01841">
    <property type="entry name" value="Transglut_core"/>
    <property type="match status" value="1"/>
</dbReference>
<evidence type="ECO:0000256" key="1">
    <source>
        <dbReference type="SAM" id="Phobius"/>
    </source>
</evidence>
<dbReference type="Gene3D" id="3.10.620.30">
    <property type="match status" value="1"/>
</dbReference>
<dbReference type="InterPro" id="IPR038765">
    <property type="entry name" value="Papain-like_cys_pep_sf"/>
</dbReference>
<feature type="transmembrane region" description="Helical" evidence="1">
    <location>
        <begin position="579"/>
        <end position="604"/>
    </location>
</feature>